<accession>A0A9W8WJT3</accession>
<dbReference type="EMBL" id="JAPEUR010000024">
    <property type="protein sequence ID" value="KAJ4327477.1"/>
    <property type="molecule type" value="Genomic_DNA"/>
</dbReference>
<comment type="caution">
    <text evidence="6">The sequence shown here is derived from an EMBL/GenBank/DDBJ whole genome shotgun (WGS) entry which is preliminary data.</text>
</comment>
<sequence>MAACAHCGKEATMLCSGCQNVPEYTPGDAPGIVYCNRDCQKAHWPVHKSLCNILRRRKVILRTATALKAALLVYRETVFDMELVKLEFRDGTLFIHQKMRDIEDRAKRGPFPSDATDNVEHKEAALLNSQCTLAMSLLCPLTRKLLSEVVSTFEVIDLDMGKPLLNVKFVPAPMIAVPHTVVAVGLPGLNERWVIDATGAQYGFKEVLMPFWKYLQVHDSRQLTEAWDYDLSAEWDVDHISNIECLTRSQAQRDDLELERKIRRHFYAFADDKIDRDLLKGTDAQFQVKLTVVMEDLRAHMLSLEL</sequence>
<dbReference type="GO" id="GO:0008270">
    <property type="term" value="F:zinc ion binding"/>
    <property type="evidence" value="ECO:0007669"/>
    <property type="project" value="UniProtKB-KW"/>
</dbReference>
<evidence type="ECO:0000256" key="1">
    <source>
        <dbReference type="ARBA" id="ARBA00022723"/>
    </source>
</evidence>
<gene>
    <name evidence="6" type="primary">atg6_2</name>
    <name evidence="6" type="ORF">N0V84_002131</name>
</gene>
<feature type="domain" description="MYND-type" evidence="5">
    <location>
        <begin position="4"/>
        <end position="51"/>
    </location>
</feature>
<evidence type="ECO:0000256" key="3">
    <source>
        <dbReference type="ARBA" id="ARBA00022833"/>
    </source>
</evidence>
<evidence type="ECO:0000256" key="2">
    <source>
        <dbReference type="ARBA" id="ARBA00022771"/>
    </source>
</evidence>
<name>A0A9W8WJT3_9HYPO</name>
<keyword evidence="3" id="KW-0862">Zinc</keyword>
<evidence type="ECO:0000313" key="7">
    <source>
        <dbReference type="Proteomes" id="UP001140502"/>
    </source>
</evidence>
<dbReference type="Pfam" id="PF01753">
    <property type="entry name" value="zf-MYND"/>
    <property type="match status" value="1"/>
</dbReference>
<reference evidence="6" key="1">
    <citation type="submission" date="2022-10" db="EMBL/GenBank/DDBJ databases">
        <title>Tapping the CABI collections for fungal endophytes: first genome assemblies for Collariella, Neodidymelliopsis, Ascochyta clinopodiicola, Didymella pomorum, Didymosphaeria variabile, Neocosmospora piperis and Neocucurbitaria cava.</title>
        <authorList>
            <person name="Hill R."/>
        </authorList>
    </citation>
    <scope>NUCLEOTIDE SEQUENCE</scope>
    <source>
        <strain evidence="6">IMI 366586</strain>
    </source>
</reference>
<keyword evidence="1" id="KW-0479">Metal-binding</keyword>
<evidence type="ECO:0000259" key="5">
    <source>
        <dbReference type="PROSITE" id="PS50865"/>
    </source>
</evidence>
<keyword evidence="2 4" id="KW-0863">Zinc-finger</keyword>
<keyword evidence="7" id="KW-1185">Reference proteome</keyword>
<dbReference type="AlphaFoldDB" id="A0A9W8WJT3"/>
<organism evidence="6 7">
    <name type="scientific">Fusarium piperis</name>
    <dbReference type="NCBI Taxonomy" id="1435070"/>
    <lineage>
        <taxon>Eukaryota</taxon>
        <taxon>Fungi</taxon>
        <taxon>Dikarya</taxon>
        <taxon>Ascomycota</taxon>
        <taxon>Pezizomycotina</taxon>
        <taxon>Sordariomycetes</taxon>
        <taxon>Hypocreomycetidae</taxon>
        <taxon>Hypocreales</taxon>
        <taxon>Nectriaceae</taxon>
        <taxon>Fusarium</taxon>
        <taxon>Fusarium solani species complex</taxon>
    </lineage>
</organism>
<dbReference type="PROSITE" id="PS50865">
    <property type="entry name" value="ZF_MYND_2"/>
    <property type="match status" value="1"/>
</dbReference>
<proteinExistence type="predicted"/>
<evidence type="ECO:0000256" key="4">
    <source>
        <dbReference type="PROSITE-ProRule" id="PRU00134"/>
    </source>
</evidence>
<dbReference type="SUPFAM" id="SSF144232">
    <property type="entry name" value="HIT/MYND zinc finger-like"/>
    <property type="match status" value="1"/>
</dbReference>
<dbReference type="OrthoDB" id="432970at2759"/>
<dbReference type="Gene3D" id="6.10.140.2220">
    <property type="match status" value="1"/>
</dbReference>
<dbReference type="Proteomes" id="UP001140502">
    <property type="component" value="Unassembled WGS sequence"/>
</dbReference>
<evidence type="ECO:0000313" key="6">
    <source>
        <dbReference type="EMBL" id="KAJ4327477.1"/>
    </source>
</evidence>
<dbReference type="InterPro" id="IPR002893">
    <property type="entry name" value="Znf_MYND"/>
</dbReference>
<protein>
    <submittedName>
        <fullName evidence="6">Vacuolar protein sorting-associated protein atg6</fullName>
    </submittedName>
</protein>